<evidence type="ECO:0000256" key="1">
    <source>
        <dbReference type="SAM" id="MobiDB-lite"/>
    </source>
</evidence>
<gene>
    <name evidence="3" type="ORF">RSPPHO_01669</name>
</gene>
<dbReference type="EMBL" id="HE663493">
    <property type="protein sequence ID" value="CCG08295.1"/>
    <property type="molecule type" value="Genomic_DNA"/>
</dbReference>
<organism evidence="3 4">
    <name type="scientific">Pararhodospirillum photometricum DSM 122</name>
    <dbReference type="NCBI Taxonomy" id="1150469"/>
    <lineage>
        <taxon>Bacteria</taxon>
        <taxon>Pseudomonadati</taxon>
        <taxon>Pseudomonadota</taxon>
        <taxon>Alphaproteobacteria</taxon>
        <taxon>Rhodospirillales</taxon>
        <taxon>Rhodospirillaceae</taxon>
        <taxon>Pararhodospirillum</taxon>
    </lineage>
</organism>
<dbReference type="Proteomes" id="UP000033220">
    <property type="component" value="Chromosome DSM 122"/>
</dbReference>
<sequence length="87" mass="8676">MDKPGAKGIMGLPTGSTQGDIMAQTAGPATGETLETSSLTVACDGGGGPLGHPRVFLTIKPEVGSIVCPYCSRHYVATTQARAGGGD</sequence>
<dbReference type="Pfam" id="PF10276">
    <property type="entry name" value="zf-CHCC"/>
    <property type="match status" value="1"/>
</dbReference>
<protein>
    <recommendedName>
        <fullName evidence="2">Zinc finger CHCC-type domain-containing protein</fullName>
    </recommendedName>
</protein>
<feature type="region of interest" description="Disordered" evidence="1">
    <location>
        <begin position="1"/>
        <end position="22"/>
    </location>
</feature>
<dbReference type="InterPro" id="IPR019401">
    <property type="entry name" value="Znf_CHCC"/>
</dbReference>
<dbReference type="STRING" id="1150469.RSPPHO_01669"/>
<dbReference type="KEGG" id="rpm:RSPPHO_01669"/>
<accession>H6SJY0</accession>
<dbReference type="PATRIC" id="fig|1150469.3.peg.1882"/>
<dbReference type="eggNOG" id="COG4391">
    <property type="taxonomic scope" value="Bacteria"/>
</dbReference>
<name>H6SJY0_PARPM</name>
<reference evidence="3 4" key="1">
    <citation type="submission" date="2012-02" db="EMBL/GenBank/DDBJ databases">
        <title>Shotgun genome sequence of Phaeospirillum photometricum DSM 122.</title>
        <authorList>
            <person name="Duquesne K."/>
            <person name="Sturgis J."/>
        </authorList>
    </citation>
    <scope>NUCLEOTIDE SEQUENCE [LARGE SCALE GENOMIC DNA]</scope>
    <source>
        <strain evidence="4">DSM122</strain>
    </source>
</reference>
<keyword evidence="4" id="KW-1185">Reference proteome</keyword>
<evidence type="ECO:0000259" key="2">
    <source>
        <dbReference type="Pfam" id="PF10276"/>
    </source>
</evidence>
<dbReference type="HOGENOM" id="CLU_2481269_0_0_5"/>
<evidence type="ECO:0000313" key="3">
    <source>
        <dbReference type="EMBL" id="CCG08295.1"/>
    </source>
</evidence>
<dbReference type="Gene3D" id="2.60.260.40">
    <property type="entry name" value="q5lls5 like domains"/>
    <property type="match status" value="1"/>
</dbReference>
<evidence type="ECO:0000313" key="4">
    <source>
        <dbReference type="Proteomes" id="UP000033220"/>
    </source>
</evidence>
<proteinExistence type="predicted"/>
<feature type="domain" description="Zinc finger CHCC-type" evidence="2">
    <location>
        <begin position="40"/>
        <end position="75"/>
    </location>
</feature>
<dbReference type="AlphaFoldDB" id="H6SJY0"/>